<dbReference type="InterPro" id="IPR006657">
    <property type="entry name" value="MoPterin_dinucl-bd_dom"/>
</dbReference>
<dbReference type="PANTHER" id="PTHR43742">
    <property type="entry name" value="TRIMETHYLAMINE-N-OXIDE REDUCTASE"/>
    <property type="match status" value="1"/>
</dbReference>
<evidence type="ECO:0000313" key="8">
    <source>
        <dbReference type="EMBL" id="OGL47188.1"/>
    </source>
</evidence>
<dbReference type="Gene3D" id="3.40.228.10">
    <property type="entry name" value="Dimethylsulfoxide Reductase, domain 2"/>
    <property type="match status" value="1"/>
</dbReference>
<dbReference type="GO" id="GO:0030288">
    <property type="term" value="C:outer membrane-bounded periplasmic space"/>
    <property type="evidence" value="ECO:0007669"/>
    <property type="project" value="TreeGrafter"/>
</dbReference>
<protein>
    <recommendedName>
        <fullName evidence="10">Dimethyl sulfoxide reductase subunit A</fullName>
    </recommendedName>
</protein>
<dbReference type="InterPro" id="IPR006656">
    <property type="entry name" value="Mopterin_OxRdtase"/>
</dbReference>
<dbReference type="NCBIfam" id="TIGR02166">
    <property type="entry name" value="dmsA_ynfE"/>
    <property type="match status" value="1"/>
</dbReference>
<dbReference type="GO" id="GO:0030151">
    <property type="term" value="F:molybdenum ion binding"/>
    <property type="evidence" value="ECO:0007669"/>
    <property type="project" value="InterPro"/>
</dbReference>
<name>A0A1F7S1M0_9BACT</name>
<comment type="caution">
    <text evidence="8">The sequence shown here is derived from an EMBL/GenBank/DDBJ whole genome shotgun (WGS) entry which is preliminary data.</text>
</comment>
<dbReference type="InterPro" id="IPR009010">
    <property type="entry name" value="Asp_de-COase-like_dom_sf"/>
</dbReference>
<evidence type="ECO:0000256" key="4">
    <source>
        <dbReference type="ARBA" id="ARBA00022723"/>
    </source>
</evidence>
<dbReference type="InterPro" id="IPR006655">
    <property type="entry name" value="Mopterin_OxRdtase_prok_CS"/>
</dbReference>
<dbReference type="SUPFAM" id="SSF50692">
    <property type="entry name" value="ADC-like"/>
    <property type="match status" value="1"/>
</dbReference>
<reference evidence="8 9" key="1">
    <citation type="journal article" date="2016" name="Nat. Commun.">
        <title>Thousands of microbial genomes shed light on interconnected biogeochemical processes in an aquifer system.</title>
        <authorList>
            <person name="Anantharaman K."/>
            <person name="Brown C.T."/>
            <person name="Hug L.A."/>
            <person name="Sharon I."/>
            <person name="Castelle C.J."/>
            <person name="Probst A.J."/>
            <person name="Thomas B.C."/>
            <person name="Singh A."/>
            <person name="Wilkins M.J."/>
            <person name="Karaoz U."/>
            <person name="Brodie E.L."/>
            <person name="Williams K.H."/>
            <person name="Hubbard S.S."/>
            <person name="Banfield J.F."/>
        </authorList>
    </citation>
    <scope>NUCLEOTIDE SEQUENCE [LARGE SCALE GENOMIC DNA]</scope>
</reference>
<evidence type="ECO:0000256" key="5">
    <source>
        <dbReference type="ARBA" id="ARBA00023002"/>
    </source>
</evidence>
<sequence>LRRQYHPDRLRYPLKRTGIRGDGKFVRISWNEALDTVTSQMQHIKETYGNTALFVPYGTGGYSQLTGSQTARRLMNLFGGCLGIYNSYSWGATNIVTPYIYGTLKTGNQRQDWLNTKYIIMWGWNPAEMRDGTNSDFFIKKAREKGARVICIDPRMTMSAVSLADEWIPIRPGTDVAMMSAMAFVMITENLYDKTFVEKYCIGFNETQMPAGAETAENYKDYILGNKDRIPKTPEWAENISGVPRDTITRIAREYATIKPAMLYQGYGMQRRAYGEQVVSAGCVLAAITGNVGIHGGWASGLGLQPGDGPFWNLFPTCENPVKAEIPCFLWTEAVLHGKEMGCEHGVRGVDKLDNNIKLIYAVASNALINQHANINRTAGILRDVSLVEFVVVQDNFITPTARFADIILPACTQFETWGIEDGWKYGEEVTLMPKIVEPLAETKSDYRICAEIAGRLGFREIYTEGRDERGWVKWVIEQYRATRFPDIPCLDEFEASNIGAYSLPVTDPEVSFSDFIKDPKTNPLKTPSGKIEIFSKRLHDMGNPDAIPPIPKYIQEWESPFGPEAKKYPLQAFGHHYMSRVHSTHENVDWLEEAFPQCVFMNPIDAKSRGIADGDEVKIYNDRGTTIITCRLTNRIIPGVVAIPQGSWWSPDKNGIDRRGSINVLTSERWTPLAFATAQHTIMVQAEKAEL</sequence>
<dbReference type="PANTHER" id="PTHR43742:SF3">
    <property type="entry name" value="DIMETHYL SULFOXIDE REDUCTASE DMSA"/>
    <property type="match status" value="1"/>
</dbReference>
<dbReference type="GO" id="GO:0009055">
    <property type="term" value="F:electron transfer activity"/>
    <property type="evidence" value="ECO:0007669"/>
    <property type="project" value="TreeGrafter"/>
</dbReference>
<dbReference type="PROSITE" id="PS00490">
    <property type="entry name" value="MOLYBDOPTERIN_PROK_2"/>
    <property type="match status" value="1"/>
</dbReference>
<evidence type="ECO:0008006" key="10">
    <source>
        <dbReference type="Google" id="ProtNLM"/>
    </source>
</evidence>
<dbReference type="EMBL" id="MGDD01000094">
    <property type="protein sequence ID" value="OGL47188.1"/>
    <property type="molecule type" value="Genomic_DNA"/>
</dbReference>
<comment type="cofactor">
    <cofactor evidence="1">
        <name>Mo-bis(molybdopterin guanine dinucleotide)</name>
        <dbReference type="ChEBI" id="CHEBI:60539"/>
    </cofactor>
</comment>
<gene>
    <name evidence="8" type="ORF">A2161_14450</name>
</gene>
<dbReference type="Proteomes" id="UP000179266">
    <property type="component" value="Unassembled WGS sequence"/>
</dbReference>
<evidence type="ECO:0000313" key="9">
    <source>
        <dbReference type="Proteomes" id="UP000179266"/>
    </source>
</evidence>
<dbReference type="Gene3D" id="3.40.50.12440">
    <property type="match status" value="1"/>
</dbReference>
<dbReference type="Gene3D" id="3.40.50.740">
    <property type="match status" value="1"/>
</dbReference>
<evidence type="ECO:0000259" key="7">
    <source>
        <dbReference type="Pfam" id="PF01568"/>
    </source>
</evidence>
<feature type="domain" description="Molybdopterin dinucleotide-binding" evidence="7">
    <location>
        <begin position="577"/>
        <end position="680"/>
    </location>
</feature>
<keyword evidence="3" id="KW-0500">Molybdenum</keyword>
<dbReference type="CDD" id="cd02794">
    <property type="entry name" value="MopB_CT_DmsA-EC"/>
    <property type="match status" value="1"/>
</dbReference>
<dbReference type="InterPro" id="IPR011888">
    <property type="entry name" value="Anaer_DMSO_reductase"/>
</dbReference>
<evidence type="ECO:0000256" key="3">
    <source>
        <dbReference type="ARBA" id="ARBA00022505"/>
    </source>
</evidence>
<feature type="domain" description="Molybdopterin oxidoreductase" evidence="6">
    <location>
        <begin position="9"/>
        <end position="455"/>
    </location>
</feature>
<evidence type="ECO:0000259" key="6">
    <source>
        <dbReference type="Pfam" id="PF00384"/>
    </source>
</evidence>
<dbReference type="GO" id="GO:0051539">
    <property type="term" value="F:4 iron, 4 sulfur cluster binding"/>
    <property type="evidence" value="ECO:0007669"/>
    <property type="project" value="InterPro"/>
</dbReference>
<keyword evidence="5" id="KW-0560">Oxidoreductase</keyword>
<dbReference type="Pfam" id="PF01568">
    <property type="entry name" value="Molydop_binding"/>
    <property type="match status" value="1"/>
</dbReference>
<dbReference type="GO" id="GO:0043546">
    <property type="term" value="F:molybdopterin cofactor binding"/>
    <property type="evidence" value="ECO:0007669"/>
    <property type="project" value="InterPro"/>
</dbReference>
<dbReference type="GO" id="GO:0009061">
    <property type="term" value="P:anaerobic respiration"/>
    <property type="evidence" value="ECO:0007669"/>
    <property type="project" value="TreeGrafter"/>
</dbReference>
<evidence type="ECO:0000256" key="2">
    <source>
        <dbReference type="ARBA" id="ARBA00010312"/>
    </source>
</evidence>
<organism evidence="8 9">
    <name type="scientific">Candidatus Schekmanbacteria bacterium RBG_13_48_7</name>
    <dbReference type="NCBI Taxonomy" id="1817878"/>
    <lineage>
        <taxon>Bacteria</taxon>
        <taxon>Candidatus Schekmaniibacteriota</taxon>
    </lineage>
</organism>
<proteinExistence type="inferred from homology"/>
<dbReference type="Pfam" id="PF00384">
    <property type="entry name" value="Molybdopterin"/>
    <property type="match status" value="1"/>
</dbReference>
<dbReference type="AlphaFoldDB" id="A0A1F7S1M0"/>
<evidence type="ECO:0000256" key="1">
    <source>
        <dbReference type="ARBA" id="ARBA00001942"/>
    </source>
</evidence>
<dbReference type="Gene3D" id="2.40.40.20">
    <property type="match status" value="1"/>
</dbReference>
<feature type="non-terminal residue" evidence="8">
    <location>
        <position position="1"/>
    </location>
</feature>
<keyword evidence="4" id="KW-0479">Metal-binding</keyword>
<comment type="similarity">
    <text evidence="2">Belongs to the prokaryotic molybdopterin-containing oxidoreductase family.</text>
</comment>
<dbReference type="GO" id="GO:0009389">
    <property type="term" value="F:dimethyl sulfoxide reductase activity"/>
    <property type="evidence" value="ECO:0007669"/>
    <property type="project" value="InterPro"/>
</dbReference>
<dbReference type="InterPro" id="IPR050612">
    <property type="entry name" value="Prok_Mopterin_Oxidored"/>
</dbReference>
<accession>A0A1F7S1M0</accession>
<dbReference type="SUPFAM" id="SSF53706">
    <property type="entry name" value="Formate dehydrogenase/DMSO reductase, domains 1-3"/>
    <property type="match status" value="1"/>
</dbReference>